<keyword evidence="8" id="KW-1185">Reference proteome</keyword>
<gene>
    <name evidence="7" type="ORF">VDBG_07710</name>
</gene>
<protein>
    <submittedName>
        <fullName evidence="7">FAD binding domain-containing protein</fullName>
    </submittedName>
</protein>
<proteinExistence type="inferred from homology"/>
<evidence type="ECO:0000256" key="4">
    <source>
        <dbReference type="ARBA" id="ARBA00023002"/>
    </source>
</evidence>
<dbReference type="PANTHER" id="PTHR13789:SF314">
    <property type="entry name" value="FAD-BINDING DOMAIN-CONTAINING PROTEIN"/>
    <property type="match status" value="1"/>
</dbReference>
<dbReference type="eggNOG" id="ENOG502SKMH">
    <property type="taxonomic scope" value="Eukaryota"/>
</dbReference>
<keyword evidence="3" id="KW-0274">FAD</keyword>
<dbReference type="GO" id="GO:0071949">
    <property type="term" value="F:FAD binding"/>
    <property type="evidence" value="ECO:0007669"/>
    <property type="project" value="InterPro"/>
</dbReference>
<evidence type="ECO:0000256" key="2">
    <source>
        <dbReference type="ARBA" id="ARBA00022630"/>
    </source>
</evidence>
<dbReference type="RefSeq" id="XP_003002251.1">
    <property type="nucleotide sequence ID" value="XM_003002205.1"/>
</dbReference>
<dbReference type="OrthoDB" id="40579at2759"/>
<organism evidence="8">
    <name type="scientific">Verticillium alfalfae (strain VaMs.102 / ATCC MYA-4576 / FGSC 10136)</name>
    <name type="common">Verticillium wilt of alfalfa</name>
    <name type="synonym">Verticillium albo-atrum</name>
    <dbReference type="NCBI Taxonomy" id="526221"/>
    <lineage>
        <taxon>Eukaryota</taxon>
        <taxon>Fungi</taxon>
        <taxon>Dikarya</taxon>
        <taxon>Ascomycota</taxon>
        <taxon>Pezizomycotina</taxon>
        <taxon>Sordariomycetes</taxon>
        <taxon>Hypocreomycetidae</taxon>
        <taxon>Glomerellales</taxon>
        <taxon>Plectosphaerellaceae</taxon>
        <taxon>Verticillium</taxon>
    </lineage>
</organism>
<evidence type="ECO:0000256" key="3">
    <source>
        <dbReference type="ARBA" id="ARBA00022827"/>
    </source>
</evidence>
<dbReference type="OMA" id="GLTCYRI"/>
<dbReference type="PANTHER" id="PTHR13789">
    <property type="entry name" value="MONOOXYGENASE"/>
    <property type="match status" value="1"/>
</dbReference>
<dbReference type="AlphaFoldDB" id="C9SS35"/>
<keyword evidence="5" id="KW-0503">Monooxygenase</keyword>
<sequence>METANLGIIIVGSGLAGLAAARVLREQHHVTVFERGDRAVATGGQGICIFPNGVKVLEAHGYDRTRTKAVVQTGHRAYDKHGNLKHDDETDFMEQYGADALQHLRSDLRNELYRLATAPSKDLNIRGEPATLNFNSAVTDMDPDLGKVTLSDGSSAEADVIIVADGVHSRLRSCIVGPEYFAKKMGLSCFRIAVSAQDAEAALGKIPEWWDRSTGKGRGVVFESGDASNRFIVAYPLRNFEYMNLSCIFPTNPERLKSSTASTWMLKKFTRARAGADSIKSIATEVKMWDLQDLDPLPTWTRGKALLIGDAAHAMTPLQGQGANMSMEDAGSLRLLLGPNISRENVPSVLKQIEATRRPRATQVLLETRALADNFSLDAIASNREYNFGLGQAGR</sequence>
<dbReference type="Pfam" id="PF01494">
    <property type="entry name" value="FAD_binding_3"/>
    <property type="match status" value="1"/>
</dbReference>
<keyword evidence="4" id="KW-0560">Oxidoreductase</keyword>
<evidence type="ECO:0000256" key="5">
    <source>
        <dbReference type="ARBA" id="ARBA00023033"/>
    </source>
</evidence>
<dbReference type="EMBL" id="DS985223">
    <property type="protein sequence ID" value="EEY21600.1"/>
    <property type="molecule type" value="Genomic_DNA"/>
</dbReference>
<keyword evidence="2" id="KW-0285">Flavoprotein</keyword>
<name>C9SS35_VERA1</name>
<evidence type="ECO:0000256" key="1">
    <source>
        <dbReference type="ARBA" id="ARBA00007992"/>
    </source>
</evidence>
<dbReference type="GO" id="GO:0004497">
    <property type="term" value="F:monooxygenase activity"/>
    <property type="evidence" value="ECO:0007669"/>
    <property type="project" value="UniProtKB-KW"/>
</dbReference>
<evidence type="ECO:0000313" key="7">
    <source>
        <dbReference type="EMBL" id="EEY21600.1"/>
    </source>
</evidence>
<dbReference type="InterPro" id="IPR036188">
    <property type="entry name" value="FAD/NAD-bd_sf"/>
</dbReference>
<reference evidence="8" key="1">
    <citation type="journal article" date="2011" name="PLoS Pathog.">
        <title>Comparative genomics yields insights into niche adaptation of plant vascular wilt pathogens.</title>
        <authorList>
            <person name="Klosterman S.J."/>
            <person name="Subbarao K.V."/>
            <person name="Kang S."/>
            <person name="Veronese P."/>
            <person name="Gold S.E."/>
            <person name="Thomma B.P.H.J."/>
            <person name="Chen Z."/>
            <person name="Henrissat B."/>
            <person name="Lee Y.-H."/>
            <person name="Park J."/>
            <person name="Garcia-Pedrajas M.D."/>
            <person name="Barbara D.J."/>
            <person name="Anchieta A."/>
            <person name="de Jonge R."/>
            <person name="Santhanam P."/>
            <person name="Maruthachalam K."/>
            <person name="Atallah Z."/>
            <person name="Amyotte S.G."/>
            <person name="Paz Z."/>
            <person name="Inderbitzin P."/>
            <person name="Hayes R.J."/>
            <person name="Heiman D.I."/>
            <person name="Young S."/>
            <person name="Zeng Q."/>
            <person name="Engels R."/>
            <person name="Galagan J."/>
            <person name="Cuomo C.A."/>
            <person name="Dobinson K.F."/>
            <person name="Ma L.-J."/>
        </authorList>
    </citation>
    <scope>NUCLEOTIDE SEQUENCE [LARGE SCALE GENOMIC DNA]</scope>
    <source>
        <strain evidence="8">VaMs.102 / ATCC MYA-4576 / FGSC 10136</strain>
    </source>
</reference>
<dbReference type="InterPro" id="IPR050493">
    <property type="entry name" value="FAD-dep_Monooxygenase_BioMet"/>
</dbReference>
<evidence type="ECO:0000259" key="6">
    <source>
        <dbReference type="Pfam" id="PF01494"/>
    </source>
</evidence>
<dbReference type="KEGG" id="val:VDBG_07710"/>
<dbReference type="SUPFAM" id="SSF51905">
    <property type="entry name" value="FAD/NAD(P)-binding domain"/>
    <property type="match status" value="1"/>
</dbReference>
<dbReference type="GeneID" id="9536073"/>
<evidence type="ECO:0000313" key="8">
    <source>
        <dbReference type="Proteomes" id="UP000008698"/>
    </source>
</evidence>
<dbReference type="InterPro" id="IPR002938">
    <property type="entry name" value="FAD-bd"/>
</dbReference>
<feature type="domain" description="FAD-binding" evidence="6">
    <location>
        <begin position="8"/>
        <end position="365"/>
    </location>
</feature>
<dbReference type="HOGENOM" id="CLU_009665_19_0_1"/>
<dbReference type="Proteomes" id="UP000008698">
    <property type="component" value="Unassembled WGS sequence"/>
</dbReference>
<dbReference type="PRINTS" id="PR00420">
    <property type="entry name" value="RNGMNOXGNASE"/>
</dbReference>
<accession>C9SS35</accession>
<dbReference type="Gene3D" id="3.50.50.60">
    <property type="entry name" value="FAD/NAD(P)-binding domain"/>
    <property type="match status" value="1"/>
</dbReference>
<comment type="similarity">
    <text evidence="1">Belongs to the paxM FAD-dependent monooxygenase family.</text>
</comment>